<protein>
    <submittedName>
        <fullName evidence="1">Uncharacterized protein</fullName>
    </submittedName>
</protein>
<proteinExistence type="predicted"/>
<reference evidence="1" key="1">
    <citation type="submission" date="2018-05" db="EMBL/GenBank/DDBJ databases">
        <authorList>
            <person name="Lanie J.A."/>
            <person name="Ng W.-L."/>
            <person name="Kazmierczak K.M."/>
            <person name="Andrzejewski T.M."/>
            <person name="Davidsen T.M."/>
            <person name="Wayne K.J."/>
            <person name="Tettelin H."/>
            <person name="Glass J.I."/>
            <person name="Rusch D."/>
            <person name="Podicherti R."/>
            <person name="Tsui H.-C.T."/>
            <person name="Winkler M.E."/>
        </authorList>
    </citation>
    <scope>NUCLEOTIDE SEQUENCE</scope>
</reference>
<evidence type="ECO:0000313" key="1">
    <source>
        <dbReference type="EMBL" id="SVE34149.1"/>
    </source>
</evidence>
<accession>A0A383CPZ8</accession>
<dbReference type="AlphaFoldDB" id="A0A383CPZ8"/>
<sequence length="65" mass="7449">VRFQFARLPVLLFSIFLILSVFLGNANAGETEYVRELAHDIVKNLEKQIKADELMVTRPPPTHIK</sequence>
<organism evidence="1">
    <name type="scientific">marine metagenome</name>
    <dbReference type="NCBI Taxonomy" id="408172"/>
    <lineage>
        <taxon>unclassified sequences</taxon>
        <taxon>metagenomes</taxon>
        <taxon>ecological metagenomes</taxon>
    </lineage>
</organism>
<gene>
    <name evidence="1" type="ORF">METZ01_LOCUS487003</name>
</gene>
<name>A0A383CPZ8_9ZZZZ</name>
<dbReference type="EMBL" id="UINC01210610">
    <property type="protein sequence ID" value="SVE34149.1"/>
    <property type="molecule type" value="Genomic_DNA"/>
</dbReference>
<feature type="non-terminal residue" evidence="1">
    <location>
        <position position="1"/>
    </location>
</feature>